<keyword evidence="2" id="KW-1185">Reference proteome</keyword>
<dbReference type="Proteomes" id="UP000055048">
    <property type="component" value="Unassembled WGS sequence"/>
</dbReference>
<accession>A0A0V0UAK2</accession>
<proteinExistence type="predicted"/>
<dbReference type="AlphaFoldDB" id="A0A0V0UAK2"/>
<feature type="non-terminal residue" evidence="1">
    <location>
        <position position="1"/>
    </location>
</feature>
<evidence type="ECO:0000313" key="2">
    <source>
        <dbReference type="Proteomes" id="UP000055048"/>
    </source>
</evidence>
<dbReference type="EMBL" id="JYDJ01000034">
    <property type="protein sequence ID" value="KRX48077.1"/>
    <property type="molecule type" value="Genomic_DNA"/>
</dbReference>
<evidence type="ECO:0000313" key="1">
    <source>
        <dbReference type="EMBL" id="KRX48077.1"/>
    </source>
</evidence>
<gene>
    <name evidence="1" type="ORF">T05_11731</name>
</gene>
<reference evidence="1 2" key="1">
    <citation type="submission" date="2015-01" db="EMBL/GenBank/DDBJ databases">
        <title>Evolution of Trichinella species and genotypes.</title>
        <authorList>
            <person name="Korhonen P.K."/>
            <person name="Edoardo P."/>
            <person name="Giuseppe L.R."/>
            <person name="Gasser R.B."/>
        </authorList>
    </citation>
    <scope>NUCLEOTIDE SEQUENCE [LARGE SCALE GENOMIC DNA]</scope>
    <source>
        <strain evidence="1">ISS417</strain>
    </source>
</reference>
<comment type="caution">
    <text evidence="1">The sequence shown here is derived from an EMBL/GenBank/DDBJ whole genome shotgun (WGS) entry which is preliminary data.</text>
</comment>
<name>A0A0V0UAK2_9BILA</name>
<organism evidence="1 2">
    <name type="scientific">Trichinella murrelli</name>
    <dbReference type="NCBI Taxonomy" id="144512"/>
    <lineage>
        <taxon>Eukaryota</taxon>
        <taxon>Metazoa</taxon>
        <taxon>Ecdysozoa</taxon>
        <taxon>Nematoda</taxon>
        <taxon>Enoplea</taxon>
        <taxon>Dorylaimia</taxon>
        <taxon>Trichinellida</taxon>
        <taxon>Trichinellidae</taxon>
        <taxon>Trichinella</taxon>
    </lineage>
</organism>
<sequence length="76" mass="8964">LTYSYEAYLRGLDAQYNVLQWLVEPADNISNNRLQVLFWSSFRSRHRVRYVKCTDFVHDSNGLPHLQTATFLLMAL</sequence>
<protein>
    <submittedName>
        <fullName evidence="1">Uncharacterized protein</fullName>
    </submittedName>
</protein>